<reference evidence="4 5" key="1">
    <citation type="submission" date="2020-11" db="EMBL/GenBank/DDBJ databases">
        <title>Pedobacter endophytica, an endophytic bacteria isolated form Carex pumila.</title>
        <authorList>
            <person name="Peng Y."/>
            <person name="Jiang L."/>
            <person name="Lee J."/>
        </authorList>
    </citation>
    <scope>NUCLEOTIDE SEQUENCE [LARGE SCALE GENOMIC DNA]</scope>
    <source>
        <strain evidence="4 5">JBR3-12</strain>
    </source>
</reference>
<name>A0A7S9PYP0_9SPHI</name>
<evidence type="ECO:0000259" key="2">
    <source>
        <dbReference type="Pfam" id="PF18347"/>
    </source>
</evidence>
<evidence type="ECO:0000313" key="4">
    <source>
        <dbReference type="EMBL" id="QPH39050.1"/>
    </source>
</evidence>
<gene>
    <name evidence="4" type="ORF">IZT61_18620</name>
</gene>
<dbReference type="Proteomes" id="UP000594759">
    <property type="component" value="Chromosome"/>
</dbReference>
<dbReference type="InterPro" id="IPR049282">
    <property type="entry name" value="BVU_3817_N_sf"/>
</dbReference>
<organism evidence="4 5">
    <name type="scientific">Pedobacter endophyticus</name>
    <dbReference type="NCBI Taxonomy" id="2789740"/>
    <lineage>
        <taxon>Bacteria</taxon>
        <taxon>Pseudomonadati</taxon>
        <taxon>Bacteroidota</taxon>
        <taxon>Sphingobacteriia</taxon>
        <taxon>Sphingobacteriales</taxon>
        <taxon>Sphingobacteriaceae</taxon>
        <taxon>Pedobacter</taxon>
    </lineage>
</organism>
<feature type="compositionally biased region" description="Low complexity" evidence="1">
    <location>
        <begin position="150"/>
        <end position="172"/>
    </location>
</feature>
<evidence type="ECO:0000313" key="5">
    <source>
        <dbReference type="Proteomes" id="UP000594759"/>
    </source>
</evidence>
<dbReference type="InterPro" id="IPR049281">
    <property type="entry name" value="BVU_3817-like_C_sf"/>
</dbReference>
<feature type="domain" description="DUF6852" evidence="3">
    <location>
        <begin position="53"/>
        <end position="115"/>
    </location>
</feature>
<sequence>MNLRGIVAVSGRPGLFKLVGQNKVGYILESLDAQKTKIVANITNTKLASLEDITVYGEEDEIKLADIFANISAKGSTPDLKDNLRPYFLEVAPGHDQEKVYASDMKKIITWYTILKDLPLFTEDAPETPGTPAEVKLAEEKAVADKKTKSAAAKGSGNAKATTKTSAPAKKANMTSKKGV</sequence>
<protein>
    <submittedName>
        <fullName evidence="4">DUF5606 domain-containing protein</fullName>
    </submittedName>
</protein>
<evidence type="ECO:0000259" key="3">
    <source>
        <dbReference type="Pfam" id="PF21186"/>
    </source>
</evidence>
<dbReference type="KEGG" id="pex:IZT61_18620"/>
<dbReference type="Pfam" id="PF21186">
    <property type="entry name" value="DUF6852"/>
    <property type="match status" value="1"/>
</dbReference>
<dbReference type="RefSeq" id="WP_196098525.1">
    <property type="nucleotide sequence ID" value="NZ_CP064939.1"/>
</dbReference>
<dbReference type="InterPro" id="IPR049280">
    <property type="entry name" value="DUF6852"/>
</dbReference>
<evidence type="ECO:0000256" key="1">
    <source>
        <dbReference type="SAM" id="MobiDB-lite"/>
    </source>
</evidence>
<proteinExistence type="predicted"/>
<dbReference type="EMBL" id="CP064939">
    <property type="protein sequence ID" value="QPH39050.1"/>
    <property type="molecule type" value="Genomic_DNA"/>
</dbReference>
<feature type="domain" description="DUF5606" evidence="2">
    <location>
        <begin position="3"/>
        <end position="50"/>
    </location>
</feature>
<keyword evidence="5" id="KW-1185">Reference proteome</keyword>
<dbReference type="Pfam" id="PF18347">
    <property type="entry name" value="DUF5606"/>
    <property type="match status" value="1"/>
</dbReference>
<dbReference type="Gene3D" id="2.30.30.730">
    <property type="match status" value="1"/>
</dbReference>
<feature type="region of interest" description="Disordered" evidence="1">
    <location>
        <begin position="125"/>
        <end position="180"/>
    </location>
</feature>
<dbReference type="Gene3D" id="1.10.10.1650">
    <property type="match status" value="1"/>
</dbReference>
<accession>A0A7S9PYP0</accession>
<dbReference type="AlphaFoldDB" id="A0A7S9PYP0"/>
<feature type="compositionally biased region" description="Basic and acidic residues" evidence="1">
    <location>
        <begin position="136"/>
        <end position="148"/>
    </location>
</feature>
<dbReference type="InterPro" id="IPR041218">
    <property type="entry name" value="DUF5606"/>
</dbReference>